<sequence>MKHWLQGLTDFWQRYRQAFVHSWAMRAELAPVPRTREELAFMPAHLALTDTPVSPLPRWSMRLIVALFGIALLWAWFGQLDIVAVADGKTVSGGRTKTIQPLETAVVRSIHVRDGQYVRAGQTLLTLGGSDSDSDVRKTRDSLQAANLAAARYRSLLAAQASGTAPQLGAVAGADASALQAEQALASGQWQAYLSKRDALAATLRQREAELATTQQLIAKLQATSQLADAREQDFKNLLEQNFISKHAWLEKQQAKLEQRSDLAAQQSRAVEIQAAIQNQRQELAALSASFRSDALDQLRQAEDQARQYQQDSSRSQQRQAWMTLTAPVAGTVQQLTVHTVGGVVTEAQPLLAIVPDKETLEVEAMVQNKDIGFVRVGQPVTVKVESFPYTRYGYLEGKVESISHDALQDEKRGLVYQARVRLPKTWLLVDGTRVNLTAGMVVSAEIKTGKRQVMDYFLSPLKANLAESNRER</sequence>
<evidence type="ECO:0000256" key="6">
    <source>
        <dbReference type="ARBA" id="ARBA00022692"/>
    </source>
</evidence>
<protein>
    <recommendedName>
        <fullName evidence="9">Membrane fusion protein (MFP) family protein</fullName>
    </recommendedName>
</protein>
<proteinExistence type="inferred from homology"/>
<feature type="transmembrane region" description="Helical" evidence="9">
    <location>
        <begin position="59"/>
        <end position="77"/>
    </location>
</feature>
<keyword evidence="6 9" id="KW-0812">Transmembrane</keyword>
<keyword evidence="7 9" id="KW-1133">Transmembrane helix</keyword>
<name>A0ABT5IWH7_9NEIS</name>
<keyword evidence="14" id="KW-1185">Reference proteome</keyword>
<keyword evidence="8 9" id="KW-0472">Membrane</keyword>
<dbReference type="PRINTS" id="PR01490">
    <property type="entry name" value="RTXTOXIND"/>
</dbReference>
<evidence type="ECO:0000256" key="9">
    <source>
        <dbReference type="RuleBase" id="RU365093"/>
    </source>
</evidence>
<dbReference type="Gene3D" id="2.40.30.170">
    <property type="match status" value="1"/>
</dbReference>
<dbReference type="PANTHER" id="PTHR30386:SF27">
    <property type="entry name" value="MEMBRANE FUSION PROTEIN (MFP) FAMILY PROTEIN"/>
    <property type="match status" value="1"/>
</dbReference>
<dbReference type="Pfam" id="PF25988">
    <property type="entry name" value="HH_CyaD"/>
    <property type="match status" value="1"/>
</dbReference>
<evidence type="ECO:0000256" key="2">
    <source>
        <dbReference type="ARBA" id="ARBA00009477"/>
    </source>
</evidence>
<feature type="coiled-coil region" evidence="10">
    <location>
        <begin position="263"/>
        <end position="319"/>
    </location>
</feature>
<keyword evidence="10" id="KW-0175">Coiled coil</keyword>
<comment type="subcellular location">
    <subcellularLocation>
        <location evidence="1 9">Cell inner membrane</location>
        <topology evidence="1 9">Single-pass membrane protein</topology>
    </subcellularLocation>
</comment>
<accession>A0ABT5IWH7</accession>
<dbReference type="Pfam" id="PF26002">
    <property type="entry name" value="Beta-barrel_AprE"/>
    <property type="match status" value="1"/>
</dbReference>
<feature type="domain" description="CyaD-like alpha-helical hairpin" evidence="11">
    <location>
        <begin position="130"/>
        <end position="322"/>
    </location>
</feature>
<evidence type="ECO:0000256" key="5">
    <source>
        <dbReference type="ARBA" id="ARBA00022519"/>
    </source>
</evidence>
<evidence type="ECO:0000259" key="12">
    <source>
        <dbReference type="Pfam" id="PF26002"/>
    </source>
</evidence>
<dbReference type="PROSITE" id="PS00543">
    <property type="entry name" value="HLYD_FAMILY"/>
    <property type="match status" value="1"/>
</dbReference>
<evidence type="ECO:0000256" key="1">
    <source>
        <dbReference type="ARBA" id="ARBA00004377"/>
    </source>
</evidence>
<comment type="caution">
    <text evidence="13">The sequence shown here is derived from an EMBL/GenBank/DDBJ whole genome shotgun (WGS) entry which is preliminary data.</text>
</comment>
<dbReference type="Proteomes" id="UP001219956">
    <property type="component" value="Unassembled WGS sequence"/>
</dbReference>
<evidence type="ECO:0000256" key="10">
    <source>
        <dbReference type="SAM" id="Coils"/>
    </source>
</evidence>
<evidence type="ECO:0000256" key="3">
    <source>
        <dbReference type="ARBA" id="ARBA00022448"/>
    </source>
</evidence>
<dbReference type="EMBL" id="JAQQLF010000005">
    <property type="protein sequence ID" value="MDC7716538.1"/>
    <property type="molecule type" value="Genomic_DNA"/>
</dbReference>
<evidence type="ECO:0000256" key="8">
    <source>
        <dbReference type="ARBA" id="ARBA00023136"/>
    </source>
</evidence>
<gene>
    <name evidence="13" type="ORF">PQU95_04810</name>
</gene>
<feature type="domain" description="AprE-like beta-barrel" evidence="12">
    <location>
        <begin position="361"/>
        <end position="450"/>
    </location>
</feature>
<keyword evidence="5 9" id="KW-0997">Cell inner membrane</keyword>
<evidence type="ECO:0000256" key="4">
    <source>
        <dbReference type="ARBA" id="ARBA00022475"/>
    </source>
</evidence>
<dbReference type="PANTHER" id="PTHR30386">
    <property type="entry name" value="MEMBRANE FUSION SUBUNIT OF EMRAB-TOLC MULTIDRUG EFFLUX PUMP"/>
    <property type="match status" value="1"/>
</dbReference>
<dbReference type="InterPro" id="IPR058982">
    <property type="entry name" value="Beta-barrel_AprE"/>
</dbReference>
<reference evidence="13 14" key="1">
    <citation type="submission" date="2023-01" db="EMBL/GenBank/DDBJ databases">
        <title>Novel species of the genus Vogesella isolated from rivers.</title>
        <authorList>
            <person name="Lu H."/>
        </authorList>
    </citation>
    <scope>NUCLEOTIDE SEQUENCE [LARGE SCALE GENOMIC DNA]</scope>
    <source>
        <strain evidence="13 14">DC21W</strain>
    </source>
</reference>
<dbReference type="SUPFAM" id="SSF111369">
    <property type="entry name" value="HlyD-like secretion proteins"/>
    <property type="match status" value="1"/>
</dbReference>
<dbReference type="NCBIfam" id="TIGR01843">
    <property type="entry name" value="type_I_hlyD"/>
    <property type="match status" value="1"/>
</dbReference>
<dbReference type="InterPro" id="IPR006144">
    <property type="entry name" value="Secretion_HlyD_CS"/>
</dbReference>
<dbReference type="RefSeq" id="WP_272750935.1">
    <property type="nucleotide sequence ID" value="NZ_JAQQLF010000005.1"/>
</dbReference>
<keyword evidence="4 9" id="KW-1003">Cell membrane</keyword>
<keyword evidence="3 9" id="KW-0813">Transport</keyword>
<organism evidence="13 14">
    <name type="scientific">Vogesella aquatica</name>
    <dbReference type="NCBI Taxonomy" id="2984206"/>
    <lineage>
        <taxon>Bacteria</taxon>
        <taxon>Pseudomonadati</taxon>
        <taxon>Pseudomonadota</taxon>
        <taxon>Betaproteobacteria</taxon>
        <taxon>Neisseriales</taxon>
        <taxon>Chromobacteriaceae</taxon>
        <taxon>Vogesella</taxon>
    </lineage>
</organism>
<evidence type="ECO:0000313" key="14">
    <source>
        <dbReference type="Proteomes" id="UP001219956"/>
    </source>
</evidence>
<evidence type="ECO:0000313" key="13">
    <source>
        <dbReference type="EMBL" id="MDC7716538.1"/>
    </source>
</evidence>
<evidence type="ECO:0000259" key="11">
    <source>
        <dbReference type="Pfam" id="PF25988"/>
    </source>
</evidence>
<dbReference type="InterPro" id="IPR010129">
    <property type="entry name" value="T1SS_HlyD"/>
</dbReference>
<evidence type="ECO:0000256" key="7">
    <source>
        <dbReference type="ARBA" id="ARBA00022989"/>
    </source>
</evidence>
<dbReference type="InterPro" id="IPR050739">
    <property type="entry name" value="MFP"/>
</dbReference>
<comment type="similarity">
    <text evidence="2 9">Belongs to the membrane fusion protein (MFP) (TC 8.A.1) family.</text>
</comment>
<dbReference type="InterPro" id="IPR059040">
    <property type="entry name" value="HH_CyaD-like"/>
</dbReference>